<protein>
    <submittedName>
        <fullName evidence="1">DinB family protein</fullName>
    </submittedName>
</protein>
<evidence type="ECO:0000313" key="1">
    <source>
        <dbReference type="EMBL" id="MFC4131985.1"/>
    </source>
</evidence>
<dbReference type="Gene3D" id="1.20.120.450">
    <property type="entry name" value="dinb family like domain"/>
    <property type="match status" value="1"/>
</dbReference>
<organism evidence="1 2">
    <name type="scientific">Hamadaea flava</name>
    <dbReference type="NCBI Taxonomy" id="1742688"/>
    <lineage>
        <taxon>Bacteria</taxon>
        <taxon>Bacillati</taxon>
        <taxon>Actinomycetota</taxon>
        <taxon>Actinomycetes</taxon>
        <taxon>Micromonosporales</taxon>
        <taxon>Micromonosporaceae</taxon>
        <taxon>Hamadaea</taxon>
    </lineage>
</organism>
<dbReference type="InterPro" id="IPR034660">
    <property type="entry name" value="DinB/YfiT-like"/>
</dbReference>
<dbReference type="InterPro" id="IPR007061">
    <property type="entry name" value="MST-like"/>
</dbReference>
<reference evidence="2" key="1">
    <citation type="journal article" date="2019" name="Int. J. Syst. Evol. Microbiol.">
        <title>The Global Catalogue of Microorganisms (GCM) 10K type strain sequencing project: providing services to taxonomists for standard genome sequencing and annotation.</title>
        <authorList>
            <consortium name="The Broad Institute Genomics Platform"/>
            <consortium name="The Broad Institute Genome Sequencing Center for Infectious Disease"/>
            <person name="Wu L."/>
            <person name="Ma J."/>
        </authorList>
    </citation>
    <scope>NUCLEOTIDE SEQUENCE [LARGE SCALE GENOMIC DNA]</scope>
    <source>
        <strain evidence="2">CGMCC 4.7289</strain>
    </source>
</reference>
<gene>
    <name evidence="1" type="ORF">ACFOZ4_15350</name>
</gene>
<comment type="caution">
    <text evidence="1">The sequence shown here is derived from an EMBL/GenBank/DDBJ whole genome shotgun (WGS) entry which is preliminary data.</text>
</comment>
<dbReference type="EMBL" id="JBHSAY010000008">
    <property type="protein sequence ID" value="MFC4131985.1"/>
    <property type="molecule type" value="Genomic_DNA"/>
</dbReference>
<dbReference type="RefSeq" id="WP_253749734.1">
    <property type="nucleotide sequence ID" value="NZ_JAMZDZ010000001.1"/>
</dbReference>
<dbReference type="SUPFAM" id="SSF109854">
    <property type="entry name" value="DinB/YfiT-like putative metalloenzymes"/>
    <property type="match status" value="1"/>
</dbReference>
<sequence length="165" mass="18511">MNPDRAIPDDMYQLGERELLTTMLDNHRATLMWKCAGLTDDQLRLRAVEPATLSLIGLVRHLTGVEEGWLAEWDGREPTVIYEGYDASFNDVDSADVAAGLAAWRAKVDESRRIVAARTLADVLRYSDGSEVTMRYVLAHLIEEYARHNGHADLLRQRIDGATGE</sequence>
<accession>A0ABV8LLX9</accession>
<dbReference type="Pfam" id="PF04978">
    <property type="entry name" value="MST"/>
    <property type="match status" value="1"/>
</dbReference>
<dbReference type="Proteomes" id="UP001595816">
    <property type="component" value="Unassembled WGS sequence"/>
</dbReference>
<evidence type="ECO:0000313" key="2">
    <source>
        <dbReference type="Proteomes" id="UP001595816"/>
    </source>
</evidence>
<name>A0ABV8LLX9_9ACTN</name>
<keyword evidence="2" id="KW-1185">Reference proteome</keyword>
<proteinExistence type="predicted"/>